<feature type="chain" id="PRO_5019883367" evidence="6">
    <location>
        <begin position="20"/>
        <end position="245"/>
    </location>
</feature>
<dbReference type="AlphaFoldDB" id="Q5NWR4"/>
<keyword evidence="6" id="KW-0998">Cell outer membrane</keyword>
<evidence type="ECO:0000256" key="2">
    <source>
        <dbReference type="ARBA" id="ARBA00022729"/>
    </source>
</evidence>
<gene>
    <name evidence="7" type="primary">traT</name>
    <name evidence="7" type="ORF">p1B335</name>
</gene>
<proteinExistence type="predicted"/>
<dbReference type="Proteomes" id="UP000006552">
    <property type="component" value="Plasmid 1"/>
</dbReference>
<evidence type="ECO:0000256" key="5">
    <source>
        <dbReference type="ARBA" id="ARBA00023288"/>
    </source>
</evidence>
<keyword evidence="8" id="KW-1185">Reference proteome</keyword>
<dbReference type="Pfam" id="PF05818">
    <property type="entry name" value="TraT"/>
    <property type="match status" value="1"/>
</dbReference>
<sequence length="245" mass="25291">MIKKAIVVAVAATVLSGCAATQVAISKRDLDVQTKMSQTVFLDPVGASKKTVFVSVRNTSDRQELDVSQEIAAAIQAKGYTLMDDPDAAHYILQANILQVGKTSPTATEAALNQGYGAAVLGGVVMGSGVAYAGGSSGRGIAAAGIVGALAETIAGAAVKDVYYSISTDLQIRERIRGGGTATVNSAHQLKQGTSGGSNVTYSEQSEHKIYQTRIVSVANQVNLEFEAAVPELKRGLVTSIAGLF</sequence>
<evidence type="ECO:0000256" key="6">
    <source>
        <dbReference type="PIRNR" id="PIRNR002859"/>
    </source>
</evidence>
<dbReference type="KEGG" id="eba:p1B335"/>
<evidence type="ECO:0000313" key="7">
    <source>
        <dbReference type="EMBL" id="CAI10500.1"/>
    </source>
</evidence>
<dbReference type="InterPro" id="IPR008874">
    <property type="entry name" value="TraT_complement-R"/>
</dbReference>
<evidence type="ECO:0000256" key="4">
    <source>
        <dbReference type="ARBA" id="ARBA00023139"/>
    </source>
</evidence>
<keyword evidence="3 6" id="KW-0472">Membrane</keyword>
<evidence type="ECO:0000313" key="8">
    <source>
        <dbReference type="Proteomes" id="UP000006552"/>
    </source>
</evidence>
<comment type="subcellular location">
    <subcellularLocation>
        <location evidence="1">Cell outer membrane</location>
        <topology evidence="1">Lipid-anchor</topology>
    </subcellularLocation>
</comment>
<reference evidence="7 8" key="1">
    <citation type="journal article" date="2005" name="Arch. Microbiol.">
        <title>The genome sequence of an anaerobic aromatic-degrading denitrifying bacterium, strain EbN1.</title>
        <authorList>
            <person name="Rabus R."/>
            <person name="Kube M."/>
            <person name="Heider J."/>
            <person name="Beck A."/>
            <person name="Heitmann K."/>
            <person name="Widdel F."/>
            <person name="Reinhardt R."/>
        </authorList>
    </citation>
    <scope>NUCLEOTIDE SEQUENCE [LARGE SCALE GENOMIC DNA]</scope>
    <source>
        <strain evidence="7 8">EbN1</strain>
        <plasmid evidence="8">Plasmid pAzo1</plasmid>
    </source>
</reference>
<accession>Q5NWR4</accession>
<keyword evidence="4" id="KW-0564">Palmitate</keyword>
<dbReference type="PROSITE" id="PS51257">
    <property type="entry name" value="PROKAR_LIPOPROTEIN"/>
    <property type="match status" value="1"/>
</dbReference>
<dbReference type="PIRSF" id="PIRSF002859">
    <property type="entry name" value="Lipo_traT"/>
    <property type="match status" value="1"/>
</dbReference>
<organism evidence="7 8">
    <name type="scientific">Aromatoleum aromaticum (strain DSM 19018 / LMG 30748 / EbN1)</name>
    <name type="common">Azoarcus sp. (strain EbN1)</name>
    <dbReference type="NCBI Taxonomy" id="76114"/>
    <lineage>
        <taxon>Bacteria</taxon>
        <taxon>Pseudomonadati</taxon>
        <taxon>Pseudomonadota</taxon>
        <taxon>Betaproteobacteria</taxon>
        <taxon>Rhodocyclales</taxon>
        <taxon>Rhodocyclaceae</taxon>
        <taxon>Aromatoleum</taxon>
    </lineage>
</organism>
<keyword evidence="7" id="KW-0614">Plasmid</keyword>
<feature type="signal peptide" evidence="6">
    <location>
        <begin position="1"/>
        <end position="19"/>
    </location>
</feature>
<keyword evidence="5" id="KW-0449">Lipoprotein</keyword>
<dbReference type="OrthoDB" id="9791439at2"/>
<evidence type="ECO:0000256" key="1">
    <source>
        <dbReference type="ARBA" id="ARBA00004459"/>
    </source>
</evidence>
<dbReference type="RefSeq" id="WP_011254679.1">
    <property type="nucleotide sequence ID" value="NC_006823.1"/>
</dbReference>
<name>Q5NWR4_AROAE</name>
<keyword evidence="2 6" id="KW-0732">Signal</keyword>
<dbReference type="HOGENOM" id="CLU_093762_0_0_4"/>
<protein>
    <submittedName>
        <fullName evidence="7">TraT complement resistance protein</fullName>
    </submittedName>
</protein>
<evidence type="ECO:0000256" key="3">
    <source>
        <dbReference type="ARBA" id="ARBA00023136"/>
    </source>
</evidence>
<dbReference type="GO" id="GO:0009279">
    <property type="term" value="C:cell outer membrane"/>
    <property type="evidence" value="ECO:0007669"/>
    <property type="project" value="UniProtKB-SubCell"/>
</dbReference>
<dbReference type="EMBL" id="CR555307">
    <property type="protein sequence ID" value="CAI10500.1"/>
    <property type="molecule type" value="Genomic_DNA"/>
</dbReference>
<geneLocation type="plasmid" evidence="8">
    <name>pAzo1</name>
</geneLocation>